<sequence length="87" mass="9610">MAFCVFLCIIAALSYAIIIFTARETFKMLSSTPLSDQTRKLQREMTIGMVLQSSEELNALATSSSKKDLKELKADQYSGVDIGVEIV</sequence>
<reference evidence="2" key="1">
    <citation type="submission" date="2022-11" db="UniProtKB">
        <authorList>
            <consortium name="WormBaseParasite"/>
        </authorList>
    </citation>
    <scope>IDENTIFICATION</scope>
</reference>
<keyword evidence="1" id="KW-1185">Reference proteome</keyword>
<evidence type="ECO:0000313" key="2">
    <source>
        <dbReference type="WBParaSite" id="PgR058_g023_t02"/>
    </source>
</evidence>
<organism evidence="1 2">
    <name type="scientific">Parascaris univalens</name>
    <name type="common">Nematode worm</name>
    <dbReference type="NCBI Taxonomy" id="6257"/>
    <lineage>
        <taxon>Eukaryota</taxon>
        <taxon>Metazoa</taxon>
        <taxon>Ecdysozoa</taxon>
        <taxon>Nematoda</taxon>
        <taxon>Chromadorea</taxon>
        <taxon>Rhabditida</taxon>
        <taxon>Spirurina</taxon>
        <taxon>Ascaridomorpha</taxon>
        <taxon>Ascaridoidea</taxon>
        <taxon>Ascarididae</taxon>
        <taxon>Parascaris</taxon>
    </lineage>
</organism>
<accession>A0A915BTG4</accession>
<name>A0A915BTG4_PARUN</name>
<protein>
    <submittedName>
        <fullName evidence="2">G protein-coupled receptor</fullName>
    </submittedName>
</protein>
<dbReference type="Proteomes" id="UP000887569">
    <property type="component" value="Unplaced"/>
</dbReference>
<dbReference type="WBParaSite" id="PgR058_g023_t02">
    <property type="protein sequence ID" value="PgR058_g023_t02"/>
    <property type="gene ID" value="PgR058_g023"/>
</dbReference>
<dbReference type="AlphaFoldDB" id="A0A915BTG4"/>
<evidence type="ECO:0000313" key="1">
    <source>
        <dbReference type="Proteomes" id="UP000887569"/>
    </source>
</evidence>
<proteinExistence type="predicted"/>